<name>A0A6H5GLS4_9HEMI</name>
<dbReference type="AlphaFoldDB" id="A0A6H5GLS4"/>
<protein>
    <submittedName>
        <fullName evidence="1">Uncharacterized protein</fullName>
    </submittedName>
</protein>
<gene>
    <name evidence="1" type="ORF">NTEN_LOCUS10411</name>
</gene>
<organism evidence="1 2">
    <name type="scientific">Nesidiocoris tenuis</name>
    <dbReference type="NCBI Taxonomy" id="355587"/>
    <lineage>
        <taxon>Eukaryota</taxon>
        <taxon>Metazoa</taxon>
        <taxon>Ecdysozoa</taxon>
        <taxon>Arthropoda</taxon>
        <taxon>Hexapoda</taxon>
        <taxon>Insecta</taxon>
        <taxon>Pterygota</taxon>
        <taxon>Neoptera</taxon>
        <taxon>Paraneoptera</taxon>
        <taxon>Hemiptera</taxon>
        <taxon>Heteroptera</taxon>
        <taxon>Panheteroptera</taxon>
        <taxon>Cimicomorpha</taxon>
        <taxon>Miridae</taxon>
        <taxon>Dicyphina</taxon>
        <taxon>Nesidiocoris</taxon>
    </lineage>
</organism>
<reference evidence="1 2" key="1">
    <citation type="submission" date="2020-02" db="EMBL/GenBank/DDBJ databases">
        <authorList>
            <person name="Ferguson B K."/>
        </authorList>
    </citation>
    <scope>NUCLEOTIDE SEQUENCE [LARGE SCALE GENOMIC DNA]</scope>
</reference>
<proteinExistence type="predicted"/>
<dbReference type="Proteomes" id="UP000479000">
    <property type="component" value="Unassembled WGS sequence"/>
</dbReference>
<accession>A0A6H5GLS4</accession>
<sequence length="124" mass="14448">MPCRPLERVWTRRFSLTALMYCDTRLRYSVAMVRTANTHDETSEPPPQTSKHTLTISRDCLLTVERNFSEELDIEALNAQHHPRRRASVLDGKRFPESRSLLRIRGQQDLQARKNTPYELLVGV</sequence>
<evidence type="ECO:0000313" key="1">
    <source>
        <dbReference type="EMBL" id="CAB0004934.1"/>
    </source>
</evidence>
<dbReference type="EMBL" id="CADCXU010015617">
    <property type="protein sequence ID" value="CAB0004934.1"/>
    <property type="molecule type" value="Genomic_DNA"/>
</dbReference>
<evidence type="ECO:0000313" key="2">
    <source>
        <dbReference type="Proteomes" id="UP000479000"/>
    </source>
</evidence>
<keyword evidence="2" id="KW-1185">Reference proteome</keyword>